<dbReference type="InterPro" id="IPR011009">
    <property type="entry name" value="Kinase-like_dom_sf"/>
</dbReference>
<evidence type="ECO:0000313" key="2">
    <source>
        <dbReference type="EMBL" id="KAK5083094.1"/>
    </source>
</evidence>
<keyword evidence="3" id="KW-1185">Reference proteome</keyword>
<dbReference type="SUPFAM" id="SSF56112">
    <property type="entry name" value="Protein kinase-like (PK-like)"/>
    <property type="match status" value="1"/>
</dbReference>
<gene>
    <name evidence="2" type="ORF">LTR05_006976</name>
</gene>
<evidence type="ECO:0000313" key="3">
    <source>
        <dbReference type="Proteomes" id="UP001309876"/>
    </source>
</evidence>
<organism evidence="2 3">
    <name type="scientific">Lithohypha guttulata</name>
    <dbReference type="NCBI Taxonomy" id="1690604"/>
    <lineage>
        <taxon>Eukaryota</taxon>
        <taxon>Fungi</taxon>
        <taxon>Dikarya</taxon>
        <taxon>Ascomycota</taxon>
        <taxon>Pezizomycotina</taxon>
        <taxon>Eurotiomycetes</taxon>
        <taxon>Chaetothyriomycetidae</taxon>
        <taxon>Chaetothyriales</taxon>
        <taxon>Trichomeriaceae</taxon>
        <taxon>Lithohypha</taxon>
    </lineage>
</organism>
<accession>A0AAN7Y9H7</accession>
<evidence type="ECO:0000259" key="1">
    <source>
        <dbReference type="Pfam" id="PF01636"/>
    </source>
</evidence>
<dbReference type="EMBL" id="JAVRRJ010000007">
    <property type="protein sequence ID" value="KAK5083094.1"/>
    <property type="molecule type" value="Genomic_DNA"/>
</dbReference>
<name>A0AAN7Y9H7_9EURO</name>
<sequence length="92" mass="10357">MSHGDLTPMNVLAREEKIVGILDTGSFGPADSALDLVAVWHMLEKEQREVIKDTLDLGDVEWRRGAAWAFEQAMGWVWYYQHSNPILAASDV</sequence>
<dbReference type="Proteomes" id="UP001309876">
    <property type="component" value="Unassembled WGS sequence"/>
</dbReference>
<reference evidence="2 3" key="1">
    <citation type="submission" date="2023-08" db="EMBL/GenBank/DDBJ databases">
        <title>Black Yeasts Isolated from many extreme environments.</title>
        <authorList>
            <person name="Coleine C."/>
            <person name="Stajich J.E."/>
            <person name="Selbmann L."/>
        </authorList>
    </citation>
    <scope>NUCLEOTIDE SEQUENCE [LARGE SCALE GENOMIC DNA]</scope>
    <source>
        <strain evidence="2 3">CCFEE 5910</strain>
    </source>
</reference>
<feature type="domain" description="Aminoglycoside phosphotransferase" evidence="1">
    <location>
        <begin position="3"/>
        <end position="68"/>
    </location>
</feature>
<proteinExistence type="predicted"/>
<dbReference type="AlphaFoldDB" id="A0AAN7Y9H7"/>
<dbReference type="Gene3D" id="3.90.1200.10">
    <property type="match status" value="1"/>
</dbReference>
<dbReference type="InterPro" id="IPR002575">
    <property type="entry name" value="Aminoglycoside_PTrfase"/>
</dbReference>
<protein>
    <recommendedName>
        <fullName evidence="1">Aminoglycoside phosphotransferase domain-containing protein</fullName>
    </recommendedName>
</protein>
<comment type="caution">
    <text evidence="2">The sequence shown here is derived from an EMBL/GenBank/DDBJ whole genome shotgun (WGS) entry which is preliminary data.</text>
</comment>
<dbReference type="Pfam" id="PF01636">
    <property type="entry name" value="APH"/>
    <property type="match status" value="1"/>
</dbReference>